<protein>
    <recommendedName>
        <fullName evidence="1">Thoeris anti-defense 2-like domain-containing protein</fullName>
    </recommendedName>
</protein>
<proteinExistence type="predicted"/>
<dbReference type="eggNOG" id="ENOG50330X0">
    <property type="taxonomic scope" value="Bacteria"/>
</dbReference>
<dbReference type="InterPro" id="IPR021361">
    <property type="entry name" value="Tad2-like_dom"/>
</dbReference>
<evidence type="ECO:0000259" key="1">
    <source>
        <dbReference type="Pfam" id="PF11195"/>
    </source>
</evidence>
<dbReference type="Pfam" id="PF11195">
    <property type="entry name" value="Tad2-like"/>
    <property type="match status" value="1"/>
</dbReference>
<gene>
    <name evidence="2" type="ORF">FD22_GL001664</name>
</gene>
<accession>A0A0R1F0R6</accession>
<dbReference type="AlphaFoldDB" id="A0A0R1F0R6"/>
<dbReference type="GeneID" id="65916921"/>
<reference evidence="2 3" key="1">
    <citation type="journal article" date="2015" name="Genome Announc.">
        <title>Expanding the biotechnology potential of lactobacilli through comparative genomics of 213 strains and associated genera.</title>
        <authorList>
            <person name="Sun Z."/>
            <person name="Harris H.M."/>
            <person name="McCann A."/>
            <person name="Guo C."/>
            <person name="Argimon S."/>
            <person name="Zhang W."/>
            <person name="Yang X."/>
            <person name="Jeffery I.B."/>
            <person name="Cooney J.C."/>
            <person name="Kagawa T.F."/>
            <person name="Liu W."/>
            <person name="Song Y."/>
            <person name="Salvetti E."/>
            <person name="Wrobel A."/>
            <person name="Rasinkangas P."/>
            <person name="Parkhill J."/>
            <person name="Rea M.C."/>
            <person name="O'Sullivan O."/>
            <person name="Ritari J."/>
            <person name="Douillard F.P."/>
            <person name="Paul Ross R."/>
            <person name="Yang R."/>
            <person name="Briner A.E."/>
            <person name="Felis G.E."/>
            <person name="de Vos W.M."/>
            <person name="Barrangou R."/>
            <person name="Klaenhammer T.R."/>
            <person name="Caufield P.W."/>
            <person name="Cui Y."/>
            <person name="Zhang H."/>
            <person name="O'Toole P.W."/>
        </authorList>
    </citation>
    <scope>NUCLEOTIDE SEQUENCE [LARGE SCALE GENOMIC DNA]</scope>
    <source>
        <strain evidence="2 3">DSM 20001</strain>
    </source>
</reference>
<dbReference type="RefSeq" id="WP_010009670.1">
    <property type="nucleotide sequence ID" value="NZ_AZCN01000046.1"/>
</dbReference>
<organism evidence="2 3">
    <name type="scientific">Loigolactobacillus coryniformis subsp. coryniformis KCTC 3167 = DSM 20001</name>
    <dbReference type="NCBI Taxonomy" id="913848"/>
    <lineage>
        <taxon>Bacteria</taxon>
        <taxon>Bacillati</taxon>
        <taxon>Bacillota</taxon>
        <taxon>Bacilli</taxon>
        <taxon>Lactobacillales</taxon>
        <taxon>Lactobacillaceae</taxon>
        <taxon>Loigolactobacillus</taxon>
    </lineage>
</organism>
<name>A0A0R1F0R6_9LACO</name>
<dbReference type="EMBL" id="AZCN01000046">
    <property type="protein sequence ID" value="KRK15548.1"/>
    <property type="molecule type" value="Genomic_DNA"/>
</dbReference>
<evidence type="ECO:0000313" key="2">
    <source>
        <dbReference type="EMBL" id="KRK15548.1"/>
    </source>
</evidence>
<feature type="domain" description="Thoeris anti-defense 2-like" evidence="1">
    <location>
        <begin position="1"/>
        <end position="73"/>
    </location>
</feature>
<dbReference type="PATRIC" id="fig|913848.6.peg.1702"/>
<evidence type="ECO:0000313" key="3">
    <source>
        <dbReference type="Proteomes" id="UP000051181"/>
    </source>
</evidence>
<comment type="caution">
    <text evidence="2">The sequence shown here is derived from an EMBL/GenBank/DDBJ whole genome shotgun (WGS) entry which is preliminary data.</text>
</comment>
<sequence length="74" mass="8325">MSFNEVLPLLAAGKKVIRSGWEGSEQYIFLVNDATYHGEAINPYFLIKTDEVPSLSMFQPTSCDLLATDWQVVE</sequence>
<dbReference type="Proteomes" id="UP000051181">
    <property type="component" value="Unassembled WGS sequence"/>
</dbReference>